<organism evidence="8 9">
    <name type="scientific">Puccinia sorghi</name>
    <dbReference type="NCBI Taxonomy" id="27349"/>
    <lineage>
        <taxon>Eukaryota</taxon>
        <taxon>Fungi</taxon>
        <taxon>Dikarya</taxon>
        <taxon>Basidiomycota</taxon>
        <taxon>Pucciniomycotina</taxon>
        <taxon>Pucciniomycetes</taxon>
        <taxon>Pucciniales</taxon>
        <taxon>Pucciniaceae</taxon>
        <taxon>Puccinia</taxon>
    </lineage>
</organism>
<reference evidence="8 9" key="1">
    <citation type="submission" date="2015-08" db="EMBL/GenBank/DDBJ databases">
        <title>Next Generation Sequencing and Analysis of the Genome of Puccinia sorghi L Schw, the Causal Agent of Maize Common Rust.</title>
        <authorList>
            <person name="Rochi L."/>
            <person name="Burguener G."/>
            <person name="Darino M."/>
            <person name="Turjanski A."/>
            <person name="Kreff E."/>
            <person name="Dieguez M.J."/>
            <person name="Sacco F."/>
        </authorList>
    </citation>
    <scope>NUCLEOTIDE SEQUENCE [LARGE SCALE GENOMIC DNA]</scope>
    <source>
        <strain evidence="8 9">RO10H11247</strain>
    </source>
</reference>
<evidence type="ECO:0000256" key="2">
    <source>
        <dbReference type="ARBA" id="ARBA00022723"/>
    </source>
</evidence>
<dbReference type="GO" id="GO:0008270">
    <property type="term" value="F:zinc ion binding"/>
    <property type="evidence" value="ECO:0007669"/>
    <property type="project" value="UniProtKB-KW"/>
</dbReference>
<name>A0A0L6VAQ0_9BASI</name>
<dbReference type="OrthoDB" id="2767002at2759"/>
<evidence type="ECO:0000256" key="4">
    <source>
        <dbReference type="ARBA" id="ARBA00022833"/>
    </source>
</evidence>
<dbReference type="EMBL" id="LAVV01006907">
    <property type="protein sequence ID" value="KNZ57828.1"/>
    <property type="molecule type" value="Genomic_DNA"/>
</dbReference>
<keyword evidence="9" id="KW-1185">Reference proteome</keyword>
<dbReference type="InterPro" id="IPR008906">
    <property type="entry name" value="HATC_C_dom"/>
</dbReference>
<evidence type="ECO:0000313" key="9">
    <source>
        <dbReference type="Proteomes" id="UP000037035"/>
    </source>
</evidence>
<evidence type="ECO:0000256" key="3">
    <source>
        <dbReference type="ARBA" id="ARBA00022771"/>
    </source>
</evidence>
<sequence length="114" mass="13006">MAKEFSERYPPNIQDMNNTPITPLETLKKTRPSFLYSELQVDVEDGAPDKIKGEILRYLKDDVEPDGTNILLYWKNQKSKYPVLSKMARCFLCIPATSAASERVFSKGHHIIAC</sequence>
<dbReference type="Pfam" id="PF05699">
    <property type="entry name" value="Dimer_Tnp_hAT"/>
    <property type="match status" value="1"/>
</dbReference>
<comment type="caution">
    <text evidence="8">The sequence shown here is derived from an EMBL/GenBank/DDBJ whole genome shotgun (WGS) entry which is preliminary data.</text>
</comment>
<dbReference type="InterPro" id="IPR052035">
    <property type="entry name" value="ZnF_BED_domain_contain"/>
</dbReference>
<evidence type="ECO:0000256" key="5">
    <source>
        <dbReference type="ARBA" id="ARBA00023242"/>
    </source>
</evidence>
<evidence type="ECO:0000259" key="7">
    <source>
        <dbReference type="Pfam" id="PF05699"/>
    </source>
</evidence>
<evidence type="ECO:0000256" key="6">
    <source>
        <dbReference type="SAM" id="MobiDB-lite"/>
    </source>
</evidence>
<dbReference type="AlphaFoldDB" id="A0A0L6VAQ0"/>
<evidence type="ECO:0000313" key="8">
    <source>
        <dbReference type="EMBL" id="KNZ57828.1"/>
    </source>
</evidence>
<dbReference type="VEuPathDB" id="FungiDB:VP01_2062g2"/>
<evidence type="ECO:0000256" key="1">
    <source>
        <dbReference type="ARBA" id="ARBA00004123"/>
    </source>
</evidence>
<feature type="region of interest" description="Disordered" evidence="6">
    <location>
        <begin position="1"/>
        <end position="20"/>
    </location>
</feature>
<keyword evidence="2" id="KW-0479">Metal-binding</keyword>
<dbReference type="PANTHER" id="PTHR46481">
    <property type="entry name" value="ZINC FINGER BED DOMAIN-CONTAINING PROTEIN 4"/>
    <property type="match status" value="1"/>
</dbReference>
<keyword evidence="4" id="KW-0862">Zinc</keyword>
<keyword evidence="3" id="KW-0863">Zinc-finger</keyword>
<proteinExistence type="predicted"/>
<dbReference type="GO" id="GO:0046983">
    <property type="term" value="F:protein dimerization activity"/>
    <property type="evidence" value="ECO:0007669"/>
    <property type="project" value="InterPro"/>
</dbReference>
<feature type="domain" description="HAT C-terminal dimerisation" evidence="7">
    <location>
        <begin position="57"/>
        <end position="112"/>
    </location>
</feature>
<accession>A0A0L6VAQ0</accession>
<gene>
    <name evidence="8" type="ORF">VP01_2062g2</name>
</gene>
<dbReference type="PANTHER" id="PTHR46481:SF10">
    <property type="entry name" value="ZINC FINGER BED DOMAIN-CONTAINING PROTEIN 39"/>
    <property type="match status" value="1"/>
</dbReference>
<comment type="subcellular location">
    <subcellularLocation>
        <location evidence="1">Nucleus</location>
    </subcellularLocation>
</comment>
<keyword evidence="5" id="KW-0539">Nucleus</keyword>
<protein>
    <recommendedName>
        <fullName evidence="7">HAT C-terminal dimerisation domain-containing protein</fullName>
    </recommendedName>
</protein>
<dbReference type="InterPro" id="IPR012337">
    <property type="entry name" value="RNaseH-like_sf"/>
</dbReference>
<dbReference type="Proteomes" id="UP000037035">
    <property type="component" value="Unassembled WGS sequence"/>
</dbReference>
<dbReference type="SUPFAM" id="SSF53098">
    <property type="entry name" value="Ribonuclease H-like"/>
    <property type="match status" value="1"/>
</dbReference>
<dbReference type="GO" id="GO:0005634">
    <property type="term" value="C:nucleus"/>
    <property type="evidence" value="ECO:0007669"/>
    <property type="project" value="UniProtKB-SubCell"/>
</dbReference>